<dbReference type="PANTHER" id="PTHR10543:SF110">
    <property type="entry name" value="BETA-CAROTENE 15,15'-MONOOXYGENASE 1"/>
    <property type="match status" value="1"/>
</dbReference>
<feature type="binding site" evidence="4">
    <location>
        <position position="302"/>
    </location>
    <ligand>
        <name>Fe cation</name>
        <dbReference type="ChEBI" id="CHEBI:24875"/>
        <note>catalytic</note>
    </ligand>
</feature>
<feature type="chain" id="PRO_5034454402" evidence="6">
    <location>
        <begin position="18"/>
        <end position="584"/>
    </location>
</feature>
<dbReference type="Ensembl" id="ENSSFOT00015058601.1">
    <property type="protein sequence ID" value="ENSSFOP00015078109.1"/>
    <property type="gene ID" value="ENSSFOG00015019750.2"/>
</dbReference>
<dbReference type="GeneTree" id="ENSGT00950000182913"/>
<evidence type="ECO:0000256" key="3">
    <source>
        <dbReference type="ARBA" id="ARBA00023004"/>
    </source>
</evidence>
<feature type="signal peptide" evidence="6">
    <location>
        <begin position="1"/>
        <end position="17"/>
    </location>
</feature>
<protein>
    <submittedName>
        <fullName evidence="7">Beta-carotene oxygenase 1</fullName>
    </submittedName>
</protein>
<dbReference type="GO" id="GO:0003834">
    <property type="term" value="F:beta-carotene 15,15'-dioxygenase activity"/>
    <property type="evidence" value="ECO:0007669"/>
    <property type="project" value="TreeGrafter"/>
</dbReference>
<feature type="binding site" evidence="4">
    <location>
        <position position="510"/>
    </location>
    <ligand>
        <name>Fe cation</name>
        <dbReference type="ChEBI" id="CHEBI:24875"/>
        <note>catalytic</note>
    </ligand>
</feature>
<evidence type="ECO:0000256" key="5">
    <source>
        <dbReference type="RuleBase" id="RU003799"/>
    </source>
</evidence>
<feature type="binding site" evidence="4">
    <location>
        <position position="231"/>
    </location>
    <ligand>
        <name>Fe cation</name>
        <dbReference type="ChEBI" id="CHEBI:24875"/>
        <note>catalytic</note>
    </ligand>
</feature>
<evidence type="ECO:0000313" key="7">
    <source>
        <dbReference type="Ensembl" id="ENSSFOP00015078109.1"/>
    </source>
</evidence>
<evidence type="ECO:0000256" key="2">
    <source>
        <dbReference type="ARBA" id="ARBA00022723"/>
    </source>
</evidence>
<evidence type="ECO:0000256" key="1">
    <source>
        <dbReference type="ARBA" id="ARBA00006787"/>
    </source>
</evidence>
<dbReference type="Proteomes" id="UP000694397">
    <property type="component" value="Chromosome 7"/>
</dbReference>
<proteinExistence type="inferred from homology"/>
<dbReference type="PANTHER" id="PTHR10543">
    <property type="entry name" value="BETA-CAROTENE DIOXYGENASE"/>
    <property type="match status" value="1"/>
</dbReference>
<dbReference type="InterPro" id="IPR004294">
    <property type="entry name" value="Carotenoid_Oase"/>
</dbReference>
<evidence type="ECO:0000256" key="4">
    <source>
        <dbReference type="PIRSR" id="PIRSR604294-1"/>
    </source>
</evidence>
<dbReference type="OrthoDB" id="407010at2759"/>
<comment type="cofactor">
    <cofactor evidence="4">
        <name>Fe(2+)</name>
        <dbReference type="ChEBI" id="CHEBI:29033"/>
    </cofactor>
    <text evidence="4">Binds 1 Fe(2+) ion per subunit.</text>
</comment>
<dbReference type="AlphaFoldDB" id="A0A8C9WSD3"/>
<dbReference type="Pfam" id="PF03055">
    <property type="entry name" value="RPE65"/>
    <property type="match status" value="1"/>
</dbReference>
<organism evidence="7 8">
    <name type="scientific">Scleropages formosus</name>
    <name type="common">Asian bonytongue</name>
    <name type="synonym">Osteoglossum formosum</name>
    <dbReference type="NCBI Taxonomy" id="113540"/>
    <lineage>
        <taxon>Eukaryota</taxon>
        <taxon>Metazoa</taxon>
        <taxon>Chordata</taxon>
        <taxon>Craniata</taxon>
        <taxon>Vertebrata</taxon>
        <taxon>Euteleostomi</taxon>
        <taxon>Actinopterygii</taxon>
        <taxon>Neopterygii</taxon>
        <taxon>Teleostei</taxon>
        <taxon>Osteoglossocephala</taxon>
        <taxon>Osteoglossomorpha</taxon>
        <taxon>Osteoglossiformes</taxon>
        <taxon>Osteoglossidae</taxon>
        <taxon>Scleropages</taxon>
    </lineage>
</organism>
<dbReference type="GO" id="GO:0042574">
    <property type="term" value="P:retinal metabolic process"/>
    <property type="evidence" value="ECO:0007669"/>
    <property type="project" value="TreeGrafter"/>
</dbReference>
<keyword evidence="2 4" id="KW-0479">Metal-binding</keyword>
<feature type="binding site" evidence="4">
    <location>
        <position position="167"/>
    </location>
    <ligand>
        <name>Fe cation</name>
        <dbReference type="ChEBI" id="CHEBI:24875"/>
        <note>catalytic</note>
    </ligand>
</feature>
<dbReference type="GO" id="GO:0046872">
    <property type="term" value="F:metal ion binding"/>
    <property type="evidence" value="ECO:0007669"/>
    <property type="project" value="UniProtKB-KW"/>
</dbReference>
<dbReference type="GO" id="GO:0010436">
    <property type="term" value="F:carotenoid dioxygenase activity"/>
    <property type="evidence" value="ECO:0007669"/>
    <property type="project" value="TreeGrafter"/>
</dbReference>
<accession>A0A8C9WSD3</accession>
<reference evidence="7" key="3">
    <citation type="submission" date="2025-09" db="UniProtKB">
        <authorList>
            <consortium name="Ensembl"/>
        </authorList>
    </citation>
    <scope>IDENTIFICATION</scope>
</reference>
<comment type="similarity">
    <text evidence="1 5">Belongs to the carotenoid oxygenase family.</text>
</comment>
<evidence type="ECO:0000256" key="6">
    <source>
        <dbReference type="SAM" id="SignalP"/>
    </source>
</evidence>
<keyword evidence="3 4" id="KW-0408">Iron</keyword>
<sequence>MFLKMAIDPLCLCVVTGCIPEWLKGTLVRIGPGMFTVGDTAYNHWFDGMALMHSFAFRGGDVMYRSRYLRGDTYTANMEANRIVVSEMGTMAYPDPSKNIFSKAITFLSHTIPDFTDNCGNNIIRYGEDYYATSETNYIRKIDPETLETQDKVDYQKYLAVNLVTSHPHYDKEGNSYNIGTKIAEKGKTKYTIFKVPPIAKDVPKGTPALKNLEVLCSVPCRSLLTPSYYHSFGMTDNYIIFIEQPLKLDILKMATAYMRHTNWASCLKYNPEDDTLIHLIDRKTQKPVETRYYTDAMVVYHHVNAFEEDGHIVFDIIAYDDNSLYDLFYLNSLRQEINESGSSKKSIPIPKYKRFVLPLQIDKASVGEDLVKLKYTTATAVKEKEKLLLCQPEILCEGLDLPRINYNFNGKKQKYVYLTCSEKPPVPTKVTKFDTETKKMVHWEEQGCWPSEPVFVANPNATEEDDGVVLATVISMDSQKSDFLLVLEAKTFTEIARASVNAQLHMDMHGYFIFQDRVQLKWYYDSCWGVRWRSGLDLGPAVRWVWGSSPAWGALRWTGVPSWVCPLPLWPYALCYRVGSGSP</sequence>
<gene>
    <name evidence="7" type="primary">BCO1</name>
    <name evidence="7" type="synonym">bco1</name>
</gene>
<reference evidence="7" key="2">
    <citation type="submission" date="2025-08" db="UniProtKB">
        <authorList>
            <consortium name="Ensembl"/>
        </authorList>
    </citation>
    <scope>IDENTIFICATION</scope>
</reference>
<name>A0A8C9WSD3_SCLFO</name>
<keyword evidence="6" id="KW-0732">Signal</keyword>
<reference evidence="7 8" key="1">
    <citation type="submission" date="2019-04" db="EMBL/GenBank/DDBJ databases">
        <authorList>
            <consortium name="Wellcome Sanger Institute Data Sharing"/>
        </authorList>
    </citation>
    <scope>NUCLEOTIDE SEQUENCE [LARGE SCALE GENOMIC DNA]</scope>
</reference>
<dbReference type="GO" id="GO:0016121">
    <property type="term" value="P:carotene catabolic process"/>
    <property type="evidence" value="ECO:0007669"/>
    <property type="project" value="TreeGrafter"/>
</dbReference>
<evidence type="ECO:0000313" key="8">
    <source>
        <dbReference type="Proteomes" id="UP000694397"/>
    </source>
</evidence>
<keyword evidence="8" id="KW-1185">Reference proteome</keyword>